<keyword evidence="1" id="KW-0175">Coiled coil</keyword>
<feature type="compositionally biased region" description="Basic and acidic residues" evidence="2">
    <location>
        <begin position="422"/>
        <end position="433"/>
    </location>
</feature>
<feature type="coiled-coil region" evidence="1">
    <location>
        <begin position="30"/>
        <end position="64"/>
    </location>
</feature>
<gene>
    <name evidence="3" type="ORF">M9Y10_038248</name>
</gene>
<feature type="region of interest" description="Disordered" evidence="2">
    <location>
        <begin position="328"/>
        <end position="433"/>
    </location>
</feature>
<comment type="caution">
    <text evidence="3">The sequence shown here is derived from an EMBL/GenBank/DDBJ whole genome shotgun (WGS) entry which is preliminary data.</text>
</comment>
<evidence type="ECO:0000313" key="3">
    <source>
        <dbReference type="EMBL" id="KAK8887210.1"/>
    </source>
</evidence>
<feature type="compositionally biased region" description="Low complexity" evidence="2">
    <location>
        <begin position="368"/>
        <end position="385"/>
    </location>
</feature>
<feature type="coiled-coil region" evidence="1">
    <location>
        <begin position="241"/>
        <end position="310"/>
    </location>
</feature>
<dbReference type="Proteomes" id="UP001470230">
    <property type="component" value="Unassembled WGS sequence"/>
</dbReference>
<accession>A0ABR2KB26</accession>
<evidence type="ECO:0000256" key="1">
    <source>
        <dbReference type="SAM" id="Coils"/>
    </source>
</evidence>
<reference evidence="3 4" key="1">
    <citation type="submission" date="2024-04" db="EMBL/GenBank/DDBJ databases">
        <title>Tritrichomonas musculus Genome.</title>
        <authorList>
            <person name="Alves-Ferreira E."/>
            <person name="Grigg M."/>
            <person name="Lorenzi H."/>
            <person name="Galac M."/>
        </authorList>
    </citation>
    <scope>NUCLEOTIDE SEQUENCE [LARGE SCALE GENOMIC DNA]</scope>
    <source>
        <strain evidence="3 4">EAF2021</strain>
    </source>
</reference>
<organism evidence="3 4">
    <name type="scientific">Tritrichomonas musculus</name>
    <dbReference type="NCBI Taxonomy" id="1915356"/>
    <lineage>
        <taxon>Eukaryota</taxon>
        <taxon>Metamonada</taxon>
        <taxon>Parabasalia</taxon>
        <taxon>Tritrichomonadida</taxon>
        <taxon>Tritrichomonadidae</taxon>
        <taxon>Tritrichomonas</taxon>
    </lineage>
</organism>
<evidence type="ECO:0000313" key="4">
    <source>
        <dbReference type="Proteomes" id="UP001470230"/>
    </source>
</evidence>
<protein>
    <submittedName>
        <fullName evidence="3">Uncharacterized protein</fullName>
    </submittedName>
</protein>
<feature type="coiled-coil region" evidence="1">
    <location>
        <begin position="89"/>
        <end position="156"/>
    </location>
</feature>
<dbReference type="EMBL" id="JAPFFF010000006">
    <property type="protein sequence ID" value="KAK8887210.1"/>
    <property type="molecule type" value="Genomic_DNA"/>
</dbReference>
<keyword evidence="4" id="KW-1185">Reference proteome</keyword>
<name>A0ABR2KB26_9EUKA</name>
<feature type="compositionally biased region" description="Low complexity" evidence="2">
    <location>
        <begin position="337"/>
        <end position="355"/>
    </location>
</feature>
<sequence length="433" mass="49417">MKKARSLLYPKGTYQTPPFFFRGGDEFKENEHLQSEYSAAKNDLKRAKKELLEARSEYEKVKSILDDKEGRAVALAETLGGTNTITTENAQYRRQIADLAVEIDELRYKISEARTHASISTIAAIDRERSSYFLTIENLQVKLQELKNNTQEKKLRLYEIFASPEWHERSRITCEFEITYRFHEYLQKFCKSSFEQQNFGDSNTQAPLKRTFDQSFFTTSSLLDNSSTATSMKSTMNKDNFNLQQQQIASQQNALQDLQQLINQRMQLDIQCQEIMRERYATQIRRRVSIASLLNDIEKLDYALQDLGEEEIGVDDLRRAFLPDGPFTPIKMRKHSSSLSMPPSVSSTSPPSSRMSTRRAFTSPTPTARNSRINSGAASSINSSRKGNKTDGGNSYFFGIQTISGSAKKSRKNRTNYIKTSSDNEKEPDAPPI</sequence>
<proteinExistence type="predicted"/>
<evidence type="ECO:0000256" key="2">
    <source>
        <dbReference type="SAM" id="MobiDB-lite"/>
    </source>
</evidence>